<dbReference type="PROSITE" id="PS00092">
    <property type="entry name" value="N6_MTASE"/>
    <property type="match status" value="1"/>
</dbReference>
<evidence type="ECO:0000256" key="3">
    <source>
        <dbReference type="ARBA" id="ARBA00022679"/>
    </source>
</evidence>
<dbReference type="GO" id="GO:0008170">
    <property type="term" value="F:N-methyltransferase activity"/>
    <property type="evidence" value="ECO:0007669"/>
    <property type="project" value="InterPro"/>
</dbReference>
<dbReference type="Gene3D" id="3.40.50.150">
    <property type="entry name" value="Vaccinia Virus protein VP39"/>
    <property type="match status" value="2"/>
</dbReference>
<feature type="region of interest" description="Disordered" evidence="4">
    <location>
        <begin position="46"/>
        <end position="70"/>
    </location>
</feature>
<evidence type="ECO:0000313" key="7">
    <source>
        <dbReference type="Proteomes" id="UP000326708"/>
    </source>
</evidence>
<evidence type="ECO:0000256" key="1">
    <source>
        <dbReference type="ARBA" id="ARBA00006594"/>
    </source>
</evidence>
<dbReference type="PRINTS" id="PR00508">
    <property type="entry name" value="S21N4MTFRASE"/>
</dbReference>
<keyword evidence="7" id="KW-1185">Reference proteome</keyword>
<evidence type="ECO:0000259" key="5">
    <source>
        <dbReference type="Pfam" id="PF01555"/>
    </source>
</evidence>
<keyword evidence="3" id="KW-0808">Transferase</keyword>
<dbReference type="KEGG" id="vg:60336826"/>
<dbReference type="InterPro" id="IPR002052">
    <property type="entry name" value="DNA_methylase_N6_adenine_CS"/>
</dbReference>
<sequence length="438" mass="46931">MKPHYQDDEITLYHGDCLDVLAALPEASVDAVVTDPPYGISFMGRQWDQPGKFGSQRGDGRPRGGHANSRGMHDAMAAGSYDLSPAAMLNFQQWCTEWASECLRVLKPGGHLLAFGGSRTWHRLAAAIEDAGFEVRDSIAWLYGSGFPKSLDVSKAIDKSEGIRRGRAGAVSSDNGSMSGGNYERTPKGEPATEAAIAWAGWGTALKPAFEPIVVARKPLAGTVAANVLEHGTGALNIDACRIGDEVRVNPPGSTNPRVAMGDGWRADAEARMASGRWPTNVVLDDTQAAELDAQSGTLKSGLMRAGTKRAARDGAVYGRLDEDATPRDTYADSGGASRFFPVFRYEAKAPGTERPSANGVAHPTVKPLDLMRWLVRLVTPPNGVVLDPFAGSGTTAESCVHEHKRCITIEREADYLPLIVNRLSKPMAIGFDFEEPA</sequence>
<accession>A0A5J6THB3</accession>
<feature type="region of interest" description="Disordered" evidence="4">
    <location>
        <begin position="165"/>
        <end position="189"/>
    </location>
</feature>
<name>A0A5J6THB3_9CAUD</name>
<dbReference type="InterPro" id="IPR002941">
    <property type="entry name" value="DNA_methylase_N4/N6"/>
</dbReference>
<dbReference type="SUPFAM" id="SSF53335">
    <property type="entry name" value="S-adenosyl-L-methionine-dependent methyltransferases"/>
    <property type="match status" value="1"/>
</dbReference>
<evidence type="ECO:0000313" key="6">
    <source>
        <dbReference type="EMBL" id="QFG09089.1"/>
    </source>
</evidence>
<dbReference type="GO" id="GO:0032259">
    <property type="term" value="P:methylation"/>
    <property type="evidence" value="ECO:0007669"/>
    <property type="project" value="UniProtKB-KW"/>
</dbReference>
<gene>
    <name evidence="6" type="primary">61</name>
    <name evidence="6" type="ORF">PBI_THULATHULA_61</name>
</gene>
<dbReference type="Proteomes" id="UP000326708">
    <property type="component" value="Segment"/>
</dbReference>
<evidence type="ECO:0000256" key="2">
    <source>
        <dbReference type="ARBA" id="ARBA00022603"/>
    </source>
</evidence>
<keyword evidence="2 6" id="KW-0489">Methyltransferase</keyword>
<comment type="similarity">
    <text evidence="1">Belongs to the N(4)/N(6)-methyltransferase family.</text>
</comment>
<dbReference type="InterPro" id="IPR029063">
    <property type="entry name" value="SAM-dependent_MTases_sf"/>
</dbReference>
<dbReference type="RefSeq" id="YP_009965104.1">
    <property type="nucleotide sequence ID" value="NC_051738.1"/>
</dbReference>
<feature type="domain" description="DNA methylase N-4/N-6" evidence="5">
    <location>
        <begin position="29"/>
        <end position="420"/>
    </location>
</feature>
<dbReference type="Pfam" id="PF01555">
    <property type="entry name" value="N6_N4_Mtase"/>
    <property type="match status" value="1"/>
</dbReference>
<dbReference type="EMBL" id="MN234172">
    <property type="protein sequence ID" value="QFG09089.1"/>
    <property type="molecule type" value="Genomic_DNA"/>
</dbReference>
<reference evidence="6 7" key="1">
    <citation type="submission" date="2019-07" db="EMBL/GenBank/DDBJ databases">
        <authorList>
            <person name="Riley H.L."/>
            <person name="Stoner T.H."/>
            <person name="Garlena R.A."/>
            <person name="Russell D.A."/>
            <person name="Pope W.H."/>
            <person name="Jacobs-Sera D."/>
            <person name="Hatfull G.F."/>
        </authorList>
    </citation>
    <scope>NUCLEOTIDE SEQUENCE [LARGE SCALE GENOMIC DNA]</scope>
</reference>
<organism evidence="6 7">
    <name type="scientific">Mycobacterium phage ThulaThula</name>
    <dbReference type="NCBI Taxonomy" id="2599880"/>
    <lineage>
        <taxon>Viruses</taxon>
        <taxon>Duplodnaviria</taxon>
        <taxon>Heunggongvirae</taxon>
        <taxon>Uroviricota</taxon>
        <taxon>Caudoviricetes</taxon>
        <taxon>Pclasvirinae</taxon>
        <taxon>Phayoncevirus</taxon>
        <taxon>Phayoncevirus thulathula</taxon>
    </lineage>
</organism>
<dbReference type="InterPro" id="IPR001091">
    <property type="entry name" value="RM_Methyltransferase"/>
</dbReference>
<proteinExistence type="inferred from homology"/>
<dbReference type="GeneID" id="60336826"/>
<protein>
    <submittedName>
        <fullName evidence="6">DNA methylase</fullName>
    </submittedName>
</protein>
<evidence type="ECO:0000256" key="4">
    <source>
        <dbReference type="SAM" id="MobiDB-lite"/>
    </source>
</evidence>
<dbReference type="GO" id="GO:0003677">
    <property type="term" value="F:DNA binding"/>
    <property type="evidence" value="ECO:0007669"/>
    <property type="project" value="InterPro"/>
</dbReference>